<dbReference type="Gene3D" id="3.50.50.60">
    <property type="entry name" value="FAD/NAD(P)-binding domain"/>
    <property type="match status" value="1"/>
</dbReference>
<keyword evidence="7" id="KW-1185">Reference proteome</keyword>
<evidence type="ECO:0000313" key="7">
    <source>
        <dbReference type="Proteomes" id="UP000295601"/>
    </source>
</evidence>
<evidence type="ECO:0000313" key="6">
    <source>
        <dbReference type="EMBL" id="TDP90924.1"/>
    </source>
</evidence>
<evidence type="ECO:0000256" key="2">
    <source>
        <dbReference type="ARBA" id="ARBA00022630"/>
    </source>
</evidence>
<protein>
    <submittedName>
        <fullName evidence="6">Glycine/D-amino acid oxidase-like deaminating enzyme</fullName>
    </submittedName>
</protein>
<dbReference type="InterPro" id="IPR006076">
    <property type="entry name" value="FAD-dep_OxRdtase"/>
</dbReference>
<dbReference type="PANTHER" id="PTHR10961:SF7">
    <property type="entry name" value="FAD DEPENDENT OXIDOREDUCTASE DOMAIN-CONTAINING PROTEIN"/>
    <property type="match status" value="1"/>
</dbReference>
<organism evidence="6 7">
    <name type="scientific">Leucobacter luti</name>
    <dbReference type="NCBI Taxonomy" id="340320"/>
    <lineage>
        <taxon>Bacteria</taxon>
        <taxon>Bacillati</taxon>
        <taxon>Actinomycetota</taxon>
        <taxon>Actinomycetes</taxon>
        <taxon>Micrococcales</taxon>
        <taxon>Microbacteriaceae</taxon>
        <taxon>Leucobacter</taxon>
    </lineage>
</organism>
<dbReference type="InterPro" id="IPR036188">
    <property type="entry name" value="FAD/NAD-bd_sf"/>
</dbReference>
<dbReference type="GO" id="GO:0008115">
    <property type="term" value="F:sarcosine oxidase activity"/>
    <property type="evidence" value="ECO:0007669"/>
    <property type="project" value="TreeGrafter"/>
</dbReference>
<evidence type="ECO:0000256" key="3">
    <source>
        <dbReference type="ARBA" id="ARBA00022827"/>
    </source>
</evidence>
<evidence type="ECO:0000256" key="1">
    <source>
        <dbReference type="ARBA" id="ARBA00001974"/>
    </source>
</evidence>
<gene>
    <name evidence="6" type="ORF">EDF62_2580</name>
</gene>
<proteinExistence type="predicted"/>
<dbReference type="PANTHER" id="PTHR10961">
    <property type="entry name" value="PEROXISOMAL SARCOSINE OXIDASE"/>
    <property type="match status" value="1"/>
</dbReference>
<name>A0A4R6RVV7_9MICO</name>
<comment type="caution">
    <text evidence="6">The sequence shown here is derived from an EMBL/GenBank/DDBJ whole genome shotgun (WGS) entry which is preliminary data.</text>
</comment>
<keyword evidence="4" id="KW-0560">Oxidoreductase</keyword>
<dbReference type="GO" id="GO:0050660">
    <property type="term" value="F:flavin adenine dinucleotide binding"/>
    <property type="evidence" value="ECO:0007669"/>
    <property type="project" value="InterPro"/>
</dbReference>
<dbReference type="InterPro" id="IPR045170">
    <property type="entry name" value="MTOX"/>
</dbReference>
<dbReference type="Proteomes" id="UP000295601">
    <property type="component" value="Unassembled WGS sequence"/>
</dbReference>
<dbReference type="EMBL" id="SNYA01000006">
    <property type="protein sequence ID" value="TDP90924.1"/>
    <property type="molecule type" value="Genomic_DNA"/>
</dbReference>
<dbReference type="Pfam" id="PF01266">
    <property type="entry name" value="DAO"/>
    <property type="match status" value="1"/>
</dbReference>
<reference evidence="6 7" key="1">
    <citation type="submission" date="2019-03" db="EMBL/GenBank/DDBJ databases">
        <title>Genomic analyses of the natural microbiome of Caenorhabditis elegans.</title>
        <authorList>
            <person name="Samuel B."/>
        </authorList>
    </citation>
    <scope>NUCLEOTIDE SEQUENCE [LARGE SCALE GENOMIC DNA]</scope>
    <source>
        <strain evidence="6 7">JUb18</strain>
    </source>
</reference>
<keyword evidence="3" id="KW-0274">FAD</keyword>
<feature type="domain" description="FAD dependent oxidoreductase" evidence="5">
    <location>
        <begin position="6"/>
        <end position="364"/>
    </location>
</feature>
<evidence type="ECO:0000256" key="4">
    <source>
        <dbReference type="ARBA" id="ARBA00023002"/>
    </source>
</evidence>
<accession>A0A4R6RVV7</accession>
<dbReference type="RefSeq" id="WP_133617283.1">
    <property type="nucleotide sequence ID" value="NZ_SNYA01000006.1"/>
</dbReference>
<sequence>MGGTAIVVGGGAWGLPAALRLQDRGVAVTLVERFAPGGPSASNGGTTRLWRLADTLEWRARSLRDARDALERLGERLGEPVFAHTGLLWRDTESLPAVAAALTSIGEYGEAVAADRVGEVFPGLRPDGRNALYVEQAGVVHAERLLQGALRAFIAAGGQYLAETRVTAVTPGEHSASVRVSSGSGDHADAVLTADQVLIAAGPGTAELLPGLELELPLTPYIEQVVYFGNPGMHPPAPSLPSLVDCPVDGGPEATAGIYAMPNGVAGYKVGLDLPLRPLAGGTLGDDLDRSELPARTAQIQTRVARDLTAITPQVLGTQVCTWTDSGDGDFVIGRTHPTVVLACGDSGEGFKYAAFMGEYLAALIAGETVDPVYQAHWNPRRFGAATTPRRGHSSIGRH</sequence>
<evidence type="ECO:0000259" key="5">
    <source>
        <dbReference type="Pfam" id="PF01266"/>
    </source>
</evidence>
<dbReference type="AlphaFoldDB" id="A0A4R6RVV7"/>
<keyword evidence="2" id="KW-0285">Flavoprotein</keyword>
<dbReference type="OrthoDB" id="1145at2"/>
<dbReference type="Gene3D" id="3.30.9.10">
    <property type="entry name" value="D-Amino Acid Oxidase, subunit A, domain 2"/>
    <property type="match status" value="1"/>
</dbReference>
<comment type="cofactor">
    <cofactor evidence="1">
        <name>FAD</name>
        <dbReference type="ChEBI" id="CHEBI:57692"/>
    </cofactor>
</comment>
<dbReference type="SUPFAM" id="SSF51905">
    <property type="entry name" value="FAD/NAD(P)-binding domain"/>
    <property type="match status" value="1"/>
</dbReference>